<dbReference type="EMBL" id="PSQE01000005">
    <property type="protein sequence ID" value="RHN56192.1"/>
    <property type="molecule type" value="Genomic_DNA"/>
</dbReference>
<dbReference type="Proteomes" id="UP000265566">
    <property type="component" value="Chromosome 5"/>
</dbReference>
<sequence length="47" mass="5452">MCLYIFMNRLCTNSTIVILSIGYLLPFSITSYLLLLLLLTTIDFRFS</sequence>
<evidence type="ECO:0000313" key="2">
    <source>
        <dbReference type="EMBL" id="RHN56192.1"/>
    </source>
</evidence>
<feature type="transmembrane region" description="Helical" evidence="1">
    <location>
        <begin position="16"/>
        <end position="39"/>
    </location>
</feature>
<keyword evidence="1" id="KW-0472">Membrane</keyword>
<proteinExistence type="predicted"/>
<comment type="caution">
    <text evidence="2">The sequence shown here is derived from an EMBL/GenBank/DDBJ whole genome shotgun (WGS) entry which is preliminary data.</text>
</comment>
<evidence type="ECO:0000256" key="1">
    <source>
        <dbReference type="SAM" id="Phobius"/>
    </source>
</evidence>
<accession>A0A396HS72</accession>
<protein>
    <recommendedName>
        <fullName evidence="3">Transmembrane protein</fullName>
    </recommendedName>
</protein>
<gene>
    <name evidence="2" type="ORF">MtrunA17_Chr5g0426791</name>
</gene>
<organism evidence="2">
    <name type="scientific">Medicago truncatula</name>
    <name type="common">Barrel medic</name>
    <name type="synonym">Medicago tribuloides</name>
    <dbReference type="NCBI Taxonomy" id="3880"/>
    <lineage>
        <taxon>Eukaryota</taxon>
        <taxon>Viridiplantae</taxon>
        <taxon>Streptophyta</taxon>
        <taxon>Embryophyta</taxon>
        <taxon>Tracheophyta</taxon>
        <taxon>Spermatophyta</taxon>
        <taxon>Magnoliopsida</taxon>
        <taxon>eudicotyledons</taxon>
        <taxon>Gunneridae</taxon>
        <taxon>Pentapetalae</taxon>
        <taxon>rosids</taxon>
        <taxon>fabids</taxon>
        <taxon>Fabales</taxon>
        <taxon>Fabaceae</taxon>
        <taxon>Papilionoideae</taxon>
        <taxon>50 kb inversion clade</taxon>
        <taxon>NPAAA clade</taxon>
        <taxon>Hologalegina</taxon>
        <taxon>IRL clade</taxon>
        <taxon>Trifolieae</taxon>
        <taxon>Medicago</taxon>
    </lineage>
</organism>
<name>A0A396HS72_MEDTR</name>
<dbReference type="AlphaFoldDB" id="A0A396HS72"/>
<reference evidence="2" key="1">
    <citation type="journal article" date="2018" name="Nat. Plants">
        <title>Whole-genome landscape of Medicago truncatula symbiotic genes.</title>
        <authorList>
            <person name="Pecrix Y."/>
            <person name="Gamas P."/>
            <person name="Carrere S."/>
        </authorList>
    </citation>
    <scope>NUCLEOTIDE SEQUENCE</scope>
    <source>
        <tissue evidence="2">Leaves</tissue>
    </source>
</reference>
<keyword evidence="1" id="KW-0812">Transmembrane</keyword>
<evidence type="ECO:0008006" key="3">
    <source>
        <dbReference type="Google" id="ProtNLM"/>
    </source>
</evidence>
<keyword evidence="1" id="KW-1133">Transmembrane helix</keyword>
<dbReference type="Gramene" id="rna31554">
    <property type="protein sequence ID" value="RHN56192.1"/>
    <property type="gene ID" value="gene31554"/>
</dbReference>